<dbReference type="Gene3D" id="3.40.50.1820">
    <property type="entry name" value="alpha/beta hydrolase"/>
    <property type="match status" value="1"/>
</dbReference>
<comment type="similarity">
    <text evidence="1">Belongs to the peptidase S33 family.</text>
</comment>
<proteinExistence type="inferred from homology"/>
<reference evidence="8" key="1">
    <citation type="journal article" date="2019" name="Int. J. Syst. Evol. Microbiol.">
        <title>The Global Catalogue of Microorganisms (GCM) 10K type strain sequencing project: providing services to taxonomists for standard genome sequencing and annotation.</title>
        <authorList>
            <consortium name="The Broad Institute Genomics Platform"/>
            <consortium name="The Broad Institute Genome Sequencing Center for Infectious Disease"/>
            <person name="Wu L."/>
            <person name="Ma J."/>
        </authorList>
    </citation>
    <scope>NUCLEOTIDE SEQUENCE [LARGE SCALE GENOMIC DNA]</scope>
    <source>
        <strain evidence="8">CGMCC 4.1641</strain>
    </source>
</reference>
<keyword evidence="8" id="KW-1185">Reference proteome</keyword>
<feature type="chain" id="PRO_5046674420" evidence="4">
    <location>
        <begin position="29"/>
        <end position="507"/>
    </location>
</feature>
<dbReference type="InterPro" id="IPR051601">
    <property type="entry name" value="Serine_prot/Carboxylest_S33"/>
</dbReference>
<accession>A0ABV9ZYX5</accession>
<dbReference type="GO" id="GO:0016787">
    <property type="term" value="F:hydrolase activity"/>
    <property type="evidence" value="ECO:0007669"/>
    <property type="project" value="UniProtKB-KW"/>
</dbReference>
<evidence type="ECO:0000256" key="2">
    <source>
        <dbReference type="ARBA" id="ARBA00022729"/>
    </source>
</evidence>
<evidence type="ECO:0000259" key="5">
    <source>
        <dbReference type="Pfam" id="PF00561"/>
    </source>
</evidence>
<dbReference type="SUPFAM" id="SSF53474">
    <property type="entry name" value="alpha/beta-Hydrolases"/>
    <property type="match status" value="1"/>
</dbReference>
<dbReference type="RefSeq" id="WP_382040287.1">
    <property type="nucleotide sequence ID" value="NZ_JBHSKJ010000006.1"/>
</dbReference>
<dbReference type="InterPro" id="IPR029058">
    <property type="entry name" value="AB_hydrolase_fold"/>
</dbReference>
<name>A0ABV9ZYX5_9ACTN</name>
<evidence type="ECO:0000313" key="7">
    <source>
        <dbReference type="EMBL" id="MFC5145440.1"/>
    </source>
</evidence>
<evidence type="ECO:0000313" key="8">
    <source>
        <dbReference type="Proteomes" id="UP001596222"/>
    </source>
</evidence>
<dbReference type="Proteomes" id="UP001596222">
    <property type="component" value="Unassembled WGS sequence"/>
</dbReference>
<dbReference type="Pfam" id="PF00561">
    <property type="entry name" value="Abhydrolase_1"/>
    <property type="match status" value="1"/>
</dbReference>
<dbReference type="PANTHER" id="PTHR43248:SF29">
    <property type="entry name" value="TRIPEPTIDYL AMINOPEPTIDASE"/>
    <property type="match status" value="1"/>
</dbReference>
<comment type="caution">
    <text evidence="7">The sequence shown here is derived from an EMBL/GenBank/DDBJ whole genome shotgun (WGS) entry which is preliminary data.</text>
</comment>
<evidence type="ECO:0000259" key="6">
    <source>
        <dbReference type="Pfam" id="PF08386"/>
    </source>
</evidence>
<gene>
    <name evidence="7" type="ORF">ACFPP6_12300</name>
</gene>
<keyword evidence="2 4" id="KW-0732">Signal</keyword>
<dbReference type="EMBL" id="JBHSKJ010000006">
    <property type="protein sequence ID" value="MFC5145440.1"/>
    <property type="molecule type" value="Genomic_DNA"/>
</dbReference>
<evidence type="ECO:0000256" key="3">
    <source>
        <dbReference type="ARBA" id="ARBA00022801"/>
    </source>
</evidence>
<dbReference type="InterPro" id="IPR000073">
    <property type="entry name" value="AB_hydrolase_1"/>
</dbReference>
<feature type="signal peptide" evidence="4">
    <location>
        <begin position="1"/>
        <end position="28"/>
    </location>
</feature>
<protein>
    <submittedName>
        <fullName evidence="7">Alpha/beta hydrolase</fullName>
    </submittedName>
</protein>
<dbReference type="PANTHER" id="PTHR43248">
    <property type="entry name" value="2-SUCCINYL-6-HYDROXY-2,4-CYCLOHEXADIENE-1-CARBOXYLATE SYNTHASE"/>
    <property type="match status" value="1"/>
</dbReference>
<dbReference type="InterPro" id="IPR013595">
    <property type="entry name" value="Pept_S33_TAP-like_C"/>
</dbReference>
<dbReference type="Pfam" id="PF08386">
    <property type="entry name" value="Abhydrolase_4"/>
    <property type="match status" value="1"/>
</dbReference>
<evidence type="ECO:0000256" key="4">
    <source>
        <dbReference type="SAM" id="SignalP"/>
    </source>
</evidence>
<evidence type="ECO:0000256" key="1">
    <source>
        <dbReference type="ARBA" id="ARBA00010088"/>
    </source>
</evidence>
<keyword evidence="3 7" id="KW-0378">Hydrolase</keyword>
<organism evidence="7 8">
    <name type="scientific">Streptomyces aureoversilis</name>
    <dbReference type="NCBI Taxonomy" id="67277"/>
    <lineage>
        <taxon>Bacteria</taxon>
        <taxon>Bacillati</taxon>
        <taxon>Actinomycetota</taxon>
        <taxon>Actinomycetes</taxon>
        <taxon>Kitasatosporales</taxon>
        <taxon>Streptomycetaceae</taxon>
        <taxon>Streptomyces</taxon>
    </lineage>
</organism>
<sequence>MRSRSRTGILLTLSAAACATALTVPAQAATAPHPGSLGWRACTGEGSAAGAECATLAVPLDYRKPSGPSVDIAVTRLRSERPEARRGTLLLIAGGPGGSGVEAVGREGEKVRKATQGAYDIVGIDPRGVGGSTAVDCGVAESDRQLVEFRAWPRPDGDISESVARARRVAEACARNGGDVLRSLSTRNEARDIDSFRKALGERKLSAVGVSYGTYVGAVYAQMFPERTDRWVLDSSLDPDPARLGRTWLANMAPGAEDSFPDFARWAADPARGKDRLAERPEDVRPMFLNLAAELDRKPRAFKGSSHLLTGNLLRQVLQLSLYDRAGYPGLAALVQAARSGGDSPLTVPDPLPEPLTQRDVAVFAGTVCNDVSWPRDVSSYERAVAADRARHPLTAGMPASITPCAFWKDEPAEKPTRITSRGPSNILMVQNLRDPATPHHGALKMRAALGDRARLVSVESSGHGVWLDTGNACSDRAVSRFLVTGQRPAGDTFCAASAEAEDQRSR</sequence>
<feature type="domain" description="Peptidase S33 tripeptidyl aminopeptidase-like C-terminal" evidence="6">
    <location>
        <begin position="398"/>
        <end position="495"/>
    </location>
</feature>
<feature type="domain" description="AB hydrolase-1" evidence="5">
    <location>
        <begin position="88"/>
        <end position="266"/>
    </location>
</feature>
<dbReference type="PROSITE" id="PS51257">
    <property type="entry name" value="PROKAR_LIPOPROTEIN"/>
    <property type="match status" value="1"/>
</dbReference>